<accession>A0ABP8KV20</accession>
<dbReference type="EMBL" id="BAABHB010000014">
    <property type="protein sequence ID" value="GAA4416299.1"/>
    <property type="molecule type" value="Genomic_DNA"/>
</dbReference>
<comment type="caution">
    <text evidence="1">The sequence shown here is derived from an EMBL/GenBank/DDBJ whole genome shotgun (WGS) entry which is preliminary data.</text>
</comment>
<sequence>MITKQKLDEKEPIIREAIEEVFDRAKRNQFINNDYIVFLANGSFEQRLVGNVQKLSPYVIDSQEDKYKDLDRIIFYVDYLNSNPALILDRLPEESKDRHVKFYTSMEMMIYAHLWESTQYLKILHNLATLIDRQKYNWKSPVNQHTNRQQFIRSQREVFNRYGLKIADLITQSYHSQIRNAFAHSDYSYGMGSFESDILLWNYEEKHSSRHLKGLSLEEWNERFAISVSLTHYIFEKINLERRNLGANRFTIMHPNYYQGDRLKPVDIEYSPERDYFRFV</sequence>
<keyword evidence="2" id="KW-1185">Reference proteome</keyword>
<organism evidence="1 2">
    <name type="scientific">Nibrella viscosa</name>
    <dbReference type="NCBI Taxonomy" id="1084524"/>
    <lineage>
        <taxon>Bacteria</taxon>
        <taxon>Pseudomonadati</taxon>
        <taxon>Bacteroidota</taxon>
        <taxon>Cytophagia</taxon>
        <taxon>Cytophagales</taxon>
        <taxon>Spirosomataceae</taxon>
        <taxon>Nibrella</taxon>
    </lineage>
</organism>
<protein>
    <submittedName>
        <fullName evidence="1">Uncharacterized protein</fullName>
    </submittedName>
</protein>
<proteinExistence type="predicted"/>
<name>A0ABP8KV20_9BACT</name>
<dbReference type="Proteomes" id="UP001500936">
    <property type="component" value="Unassembled WGS sequence"/>
</dbReference>
<evidence type="ECO:0000313" key="1">
    <source>
        <dbReference type="EMBL" id="GAA4416299.1"/>
    </source>
</evidence>
<reference evidence="2" key="1">
    <citation type="journal article" date="2019" name="Int. J. Syst. Evol. Microbiol.">
        <title>The Global Catalogue of Microorganisms (GCM) 10K type strain sequencing project: providing services to taxonomists for standard genome sequencing and annotation.</title>
        <authorList>
            <consortium name="The Broad Institute Genomics Platform"/>
            <consortium name="The Broad Institute Genome Sequencing Center for Infectious Disease"/>
            <person name="Wu L."/>
            <person name="Ma J."/>
        </authorList>
    </citation>
    <scope>NUCLEOTIDE SEQUENCE [LARGE SCALE GENOMIC DNA]</scope>
    <source>
        <strain evidence="2">JCM 17925</strain>
    </source>
</reference>
<gene>
    <name evidence="1" type="ORF">GCM10023187_47610</name>
</gene>
<dbReference type="RefSeq" id="WP_345270559.1">
    <property type="nucleotide sequence ID" value="NZ_BAABHB010000014.1"/>
</dbReference>
<evidence type="ECO:0000313" key="2">
    <source>
        <dbReference type="Proteomes" id="UP001500936"/>
    </source>
</evidence>